<organism evidence="1 2">
    <name type="scientific">Portunus trituberculatus</name>
    <name type="common">Swimming crab</name>
    <name type="synonym">Neptunus trituberculatus</name>
    <dbReference type="NCBI Taxonomy" id="210409"/>
    <lineage>
        <taxon>Eukaryota</taxon>
        <taxon>Metazoa</taxon>
        <taxon>Ecdysozoa</taxon>
        <taxon>Arthropoda</taxon>
        <taxon>Crustacea</taxon>
        <taxon>Multicrustacea</taxon>
        <taxon>Malacostraca</taxon>
        <taxon>Eumalacostraca</taxon>
        <taxon>Eucarida</taxon>
        <taxon>Decapoda</taxon>
        <taxon>Pleocyemata</taxon>
        <taxon>Brachyura</taxon>
        <taxon>Eubrachyura</taxon>
        <taxon>Portunoidea</taxon>
        <taxon>Portunidae</taxon>
        <taxon>Portuninae</taxon>
        <taxon>Portunus</taxon>
    </lineage>
</organism>
<name>A0A5B7GSC0_PORTR</name>
<dbReference type="Proteomes" id="UP000324222">
    <property type="component" value="Unassembled WGS sequence"/>
</dbReference>
<evidence type="ECO:0000313" key="2">
    <source>
        <dbReference type="Proteomes" id="UP000324222"/>
    </source>
</evidence>
<sequence>MGGMVSISNVNSVLKPYIAHSHQETHSLLFCNVHKWTHGTDSQIASTTKLVLNLCGYLINKVLKRKPASDLHRSPSQYPETLLMPDLLSQELASFPSMRETHSPHRNTDVHYV</sequence>
<dbReference type="AlphaFoldDB" id="A0A5B7GSC0"/>
<comment type="caution">
    <text evidence="1">The sequence shown here is derived from an EMBL/GenBank/DDBJ whole genome shotgun (WGS) entry which is preliminary data.</text>
</comment>
<keyword evidence="2" id="KW-1185">Reference proteome</keyword>
<accession>A0A5B7GSC0</accession>
<reference evidence="1 2" key="1">
    <citation type="submission" date="2019-05" db="EMBL/GenBank/DDBJ databases">
        <title>Another draft genome of Portunus trituberculatus and its Hox gene families provides insights of decapod evolution.</title>
        <authorList>
            <person name="Jeong J.-H."/>
            <person name="Song I."/>
            <person name="Kim S."/>
            <person name="Choi T."/>
            <person name="Kim D."/>
            <person name="Ryu S."/>
            <person name="Kim W."/>
        </authorList>
    </citation>
    <scope>NUCLEOTIDE SEQUENCE [LARGE SCALE GENOMIC DNA]</scope>
    <source>
        <tissue evidence="1">Muscle</tissue>
    </source>
</reference>
<dbReference type="EMBL" id="VSRR010018900">
    <property type="protein sequence ID" value="MPC61762.1"/>
    <property type="molecule type" value="Genomic_DNA"/>
</dbReference>
<gene>
    <name evidence="1" type="ORF">E2C01_055838</name>
</gene>
<protein>
    <submittedName>
        <fullName evidence="1">Uncharacterized protein</fullName>
    </submittedName>
</protein>
<evidence type="ECO:0000313" key="1">
    <source>
        <dbReference type="EMBL" id="MPC61762.1"/>
    </source>
</evidence>
<proteinExistence type="predicted"/>